<dbReference type="InterPro" id="IPR035906">
    <property type="entry name" value="MetI-like_sf"/>
</dbReference>
<dbReference type="PANTHER" id="PTHR43759:SF1">
    <property type="entry name" value="GLUCOSE IMPORT SYSTEM PERMEASE PROTEIN GLCT"/>
    <property type="match status" value="1"/>
</dbReference>
<proteinExistence type="inferred from homology"/>
<reference evidence="8 9" key="1">
    <citation type="journal article" date="1979" name="Int. J. Syst. Evol. Microbiol.">
        <title>Bacillus globisporus subsp. marinus subsp. nov.</title>
        <authorList>
            <person name="Liu H."/>
        </authorList>
    </citation>
    <scope>NUCLEOTIDE SEQUENCE [LARGE SCALE GENOMIC DNA]</scope>
    <source>
        <strain evidence="8 9">DSM 1297</strain>
    </source>
</reference>
<evidence type="ECO:0000256" key="2">
    <source>
        <dbReference type="ARBA" id="ARBA00022448"/>
    </source>
</evidence>
<evidence type="ECO:0000256" key="6">
    <source>
        <dbReference type="RuleBase" id="RU363032"/>
    </source>
</evidence>
<dbReference type="RefSeq" id="WP_367780527.1">
    <property type="nucleotide sequence ID" value="NZ_JBFMIA010000021.1"/>
</dbReference>
<evidence type="ECO:0000313" key="8">
    <source>
        <dbReference type="EMBL" id="MEW9503038.1"/>
    </source>
</evidence>
<evidence type="ECO:0000259" key="7">
    <source>
        <dbReference type="PROSITE" id="PS50928"/>
    </source>
</evidence>
<feature type="transmembrane region" description="Helical" evidence="6">
    <location>
        <begin position="207"/>
        <end position="230"/>
    </location>
</feature>
<keyword evidence="3 6" id="KW-0812">Transmembrane</keyword>
<sequence>MKWHLSNRSFLLLIPALLFLLMVTYSLILAFVESVRGPNGWTLDFYVSLFQERRLYSSFIYSLSITFFSVILSVLIGWGIVRSCHAMIENSIGKWMIWIPMLFPHFVWGYFVLLVLGQSGVLSSALFQSGWIESRDQFPIFVQDKRGLGIIITYLWKEIPFVILMLLPVYVQLPKQYGEVIGVLGGGKRHIFGTIEWPWVKPVLVEILLILTAFIFTAYEVPALLGVTYPQMASVLAYDWFYGSSLEERSYAFALLFIIAAIMTLASLISFMLLNRQRWLLSKSQHSR</sequence>
<dbReference type="EMBL" id="JBFMIA010000021">
    <property type="protein sequence ID" value="MEW9503038.1"/>
    <property type="molecule type" value="Genomic_DNA"/>
</dbReference>
<dbReference type="SUPFAM" id="SSF161098">
    <property type="entry name" value="MetI-like"/>
    <property type="match status" value="1"/>
</dbReference>
<comment type="subcellular location">
    <subcellularLocation>
        <location evidence="6">Cell membrane</location>
        <topology evidence="6">Multi-pass membrane protein</topology>
    </subcellularLocation>
    <subcellularLocation>
        <location evidence="1">Membrane</location>
        <topology evidence="1">Multi-pass membrane protein</topology>
    </subcellularLocation>
</comment>
<name>A0ABV3Q7F5_9BACL</name>
<evidence type="ECO:0000256" key="3">
    <source>
        <dbReference type="ARBA" id="ARBA00022692"/>
    </source>
</evidence>
<feature type="domain" description="ABC transmembrane type-1" evidence="7">
    <location>
        <begin position="55"/>
        <end position="274"/>
    </location>
</feature>
<keyword evidence="5 6" id="KW-0472">Membrane</keyword>
<evidence type="ECO:0000256" key="5">
    <source>
        <dbReference type="ARBA" id="ARBA00023136"/>
    </source>
</evidence>
<dbReference type="Pfam" id="PF00528">
    <property type="entry name" value="BPD_transp_1"/>
    <property type="match status" value="1"/>
</dbReference>
<keyword evidence="9" id="KW-1185">Reference proteome</keyword>
<accession>A0ABV3Q7F5</accession>
<keyword evidence="2 6" id="KW-0813">Transport</keyword>
<dbReference type="CDD" id="cd06261">
    <property type="entry name" value="TM_PBP2"/>
    <property type="match status" value="1"/>
</dbReference>
<dbReference type="PROSITE" id="PS50928">
    <property type="entry name" value="ABC_TM1"/>
    <property type="match status" value="1"/>
</dbReference>
<evidence type="ECO:0000256" key="4">
    <source>
        <dbReference type="ARBA" id="ARBA00022989"/>
    </source>
</evidence>
<gene>
    <name evidence="8" type="ORF">AB1471_14700</name>
</gene>
<dbReference type="InterPro" id="IPR000515">
    <property type="entry name" value="MetI-like"/>
</dbReference>
<dbReference type="InterPro" id="IPR052730">
    <property type="entry name" value="Sugar_ABC_transporter"/>
</dbReference>
<feature type="transmembrane region" description="Helical" evidence="6">
    <location>
        <begin position="147"/>
        <end position="171"/>
    </location>
</feature>
<evidence type="ECO:0000256" key="1">
    <source>
        <dbReference type="ARBA" id="ARBA00004141"/>
    </source>
</evidence>
<feature type="transmembrane region" description="Helical" evidence="6">
    <location>
        <begin position="250"/>
        <end position="274"/>
    </location>
</feature>
<comment type="caution">
    <text evidence="8">The sequence shown here is derived from an EMBL/GenBank/DDBJ whole genome shotgun (WGS) entry which is preliminary data.</text>
</comment>
<dbReference type="Proteomes" id="UP001556040">
    <property type="component" value="Unassembled WGS sequence"/>
</dbReference>
<feature type="transmembrane region" description="Helical" evidence="6">
    <location>
        <begin position="102"/>
        <end position="127"/>
    </location>
</feature>
<keyword evidence="4 6" id="KW-1133">Transmembrane helix</keyword>
<dbReference type="Gene3D" id="1.10.3720.10">
    <property type="entry name" value="MetI-like"/>
    <property type="match status" value="1"/>
</dbReference>
<protein>
    <submittedName>
        <fullName evidence="8">ABC transporter permease subunit</fullName>
    </submittedName>
</protein>
<evidence type="ECO:0000313" key="9">
    <source>
        <dbReference type="Proteomes" id="UP001556040"/>
    </source>
</evidence>
<organism evidence="8 9">
    <name type="scientific">Jeotgalibacillus marinus</name>
    <dbReference type="NCBI Taxonomy" id="86667"/>
    <lineage>
        <taxon>Bacteria</taxon>
        <taxon>Bacillati</taxon>
        <taxon>Bacillota</taxon>
        <taxon>Bacilli</taxon>
        <taxon>Bacillales</taxon>
        <taxon>Caryophanaceae</taxon>
        <taxon>Jeotgalibacillus</taxon>
    </lineage>
</organism>
<comment type="similarity">
    <text evidence="6">Belongs to the binding-protein-dependent transport system permease family.</text>
</comment>
<feature type="transmembrane region" description="Helical" evidence="6">
    <location>
        <begin position="58"/>
        <end position="81"/>
    </location>
</feature>
<dbReference type="PANTHER" id="PTHR43759">
    <property type="entry name" value="TREHALOSE TRANSPORT SYSTEM PERMEASE PROTEIN SUGA"/>
    <property type="match status" value="1"/>
</dbReference>